<feature type="transmembrane region" description="Helical" evidence="2">
    <location>
        <begin position="6"/>
        <end position="26"/>
    </location>
</feature>
<organism evidence="3 4">
    <name type="scientific">Cupriavidus plantarum</name>
    <dbReference type="NCBI Taxonomy" id="942865"/>
    <lineage>
        <taxon>Bacteria</taxon>
        <taxon>Pseudomonadati</taxon>
        <taxon>Pseudomonadota</taxon>
        <taxon>Betaproteobacteria</taxon>
        <taxon>Burkholderiales</taxon>
        <taxon>Burkholderiaceae</taxon>
        <taxon>Cupriavidus</taxon>
    </lineage>
</organism>
<keyword evidence="2" id="KW-0812">Transmembrane</keyword>
<keyword evidence="4" id="KW-1185">Reference proteome</keyword>
<reference evidence="3 4" key="1">
    <citation type="submission" date="2018-05" db="EMBL/GenBank/DDBJ databases">
        <title>Genomic Encyclopedia of Type Strains, Phase IV (KMG-V): Genome sequencing to study the core and pangenomes of soil and plant-associated prokaryotes.</title>
        <authorList>
            <person name="Whitman W."/>
        </authorList>
    </citation>
    <scope>NUCLEOTIDE SEQUENCE [LARGE SCALE GENOMIC DNA]</scope>
    <source>
        <strain evidence="3 4">SLV-132</strain>
    </source>
</reference>
<protein>
    <submittedName>
        <fullName evidence="3">Uncharacterized protein</fullName>
    </submittedName>
</protein>
<evidence type="ECO:0000256" key="1">
    <source>
        <dbReference type="SAM" id="MobiDB-lite"/>
    </source>
</evidence>
<evidence type="ECO:0000313" key="3">
    <source>
        <dbReference type="EMBL" id="PWK34085.1"/>
    </source>
</evidence>
<evidence type="ECO:0000313" key="4">
    <source>
        <dbReference type="Proteomes" id="UP000245754"/>
    </source>
</evidence>
<comment type="caution">
    <text evidence="3">The sequence shown here is derived from an EMBL/GenBank/DDBJ whole genome shotgun (WGS) entry which is preliminary data.</text>
</comment>
<proteinExistence type="predicted"/>
<evidence type="ECO:0000256" key="2">
    <source>
        <dbReference type="SAM" id="Phobius"/>
    </source>
</evidence>
<sequence>MGATVLWYRLLLAGLAVVWLIVLLFFQYRLMDSLGRREKEALPTPSSMPLTPARPPARHGD</sequence>
<accession>A0A316EPS1</accession>
<keyword evidence="2" id="KW-1133">Transmembrane helix</keyword>
<dbReference type="EMBL" id="QGGT01000003">
    <property type="protein sequence ID" value="PWK34085.1"/>
    <property type="molecule type" value="Genomic_DNA"/>
</dbReference>
<feature type="region of interest" description="Disordered" evidence="1">
    <location>
        <begin position="39"/>
        <end position="61"/>
    </location>
</feature>
<gene>
    <name evidence="3" type="ORF">C7419_103404</name>
</gene>
<dbReference type="Proteomes" id="UP000245754">
    <property type="component" value="Unassembled WGS sequence"/>
</dbReference>
<keyword evidence="2" id="KW-0472">Membrane</keyword>
<name>A0A316EPS1_9BURK</name>
<dbReference type="AlphaFoldDB" id="A0A316EPS1"/>